<evidence type="ECO:0000313" key="1">
    <source>
        <dbReference type="EMBL" id="VXB73638.1"/>
    </source>
</evidence>
<name>A0AAX3J6P7_9GAMM</name>
<sequence length="118" mass="13548">MSDLPAVFRQYTRKAKKVHQCCECRRPIMTGSHYQYSSGVWDGSAHDYKQCLNCSLVFNSATEASDEDDFPCFTGLGEWLGNYFHQGYDRSQSIQDISRDLKLEEEVIECVLNGRFTS</sequence>
<proteinExistence type="predicted"/>
<evidence type="ECO:0000313" key="2">
    <source>
        <dbReference type="Proteomes" id="UP000433737"/>
    </source>
</evidence>
<dbReference type="RefSeq" id="WP_159223489.1">
    <property type="nucleotide sequence ID" value="NZ_LR733469.1"/>
</dbReference>
<reference evidence="1 2" key="1">
    <citation type="submission" date="2019-10" db="EMBL/GenBank/DDBJ databases">
        <authorList>
            <person name="Karimi E."/>
        </authorList>
    </citation>
    <scope>NUCLEOTIDE SEQUENCE [LARGE SCALE GENOMIC DNA]</scope>
    <source>
        <strain evidence="1">Pantoea sp. 111</strain>
    </source>
</reference>
<dbReference type="Proteomes" id="UP000433737">
    <property type="component" value="Unassembled WGS sequence"/>
</dbReference>
<gene>
    <name evidence="1" type="ORF">PANT111_170150</name>
</gene>
<accession>A0AAX3J6P7</accession>
<dbReference type="EMBL" id="CABWMH010000009">
    <property type="protein sequence ID" value="VXB73638.1"/>
    <property type="molecule type" value="Genomic_DNA"/>
</dbReference>
<protein>
    <submittedName>
        <fullName evidence="1">Uncharacterized protein</fullName>
    </submittedName>
</protein>
<organism evidence="1 2">
    <name type="scientific">Pantoea brenneri</name>
    <dbReference type="NCBI Taxonomy" id="472694"/>
    <lineage>
        <taxon>Bacteria</taxon>
        <taxon>Pseudomonadati</taxon>
        <taxon>Pseudomonadota</taxon>
        <taxon>Gammaproteobacteria</taxon>
        <taxon>Enterobacterales</taxon>
        <taxon>Erwiniaceae</taxon>
        <taxon>Pantoea</taxon>
    </lineage>
</organism>
<comment type="caution">
    <text evidence="1">The sequence shown here is derived from an EMBL/GenBank/DDBJ whole genome shotgun (WGS) entry which is preliminary data.</text>
</comment>
<dbReference type="AlphaFoldDB" id="A0AAX3J6P7"/>